<keyword evidence="1" id="KW-0560">Oxidoreductase</keyword>
<evidence type="ECO:0000259" key="2">
    <source>
        <dbReference type="Pfam" id="PF01266"/>
    </source>
</evidence>
<dbReference type="Pfam" id="PF01266">
    <property type="entry name" value="DAO"/>
    <property type="match status" value="1"/>
</dbReference>
<dbReference type="GeneID" id="98665473"/>
<dbReference type="GO" id="GO:0005737">
    <property type="term" value="C:cytoplasm"/>
    <property type="evidence" value="ECO:0007669"/>
    <property type="project" value="TreeGrafter"/>
</dbReference>
<dbReference type="InterPro" id="IPR036188">
    <property type="entry name" value="FAD/NAD-bd_sf"/>
</dbReference>
<evidence type="ECO:0000256" key="1">
    <source>
        <dbReference type="ARBA" id="ARBA00023002"/>
    </source>
</evidence>
<evidence type="ECO:0000313" key="3">
    <source>
        <dbReference type="EMBL" id="SFJ69098.1"/>
    </source>
</evidence>
<dbReference type="Gene3D" id="3.50.50.60">
    <property type="entry name" value="FAD/NAD(P)-binding domain"/>
    <property type="match status" value="1"/>
</dbReference>
<evidence type="ECO:0000313" key="4">
    <source>
        <dbReference type="Proteomes" id="UP000183299"/>
    </source>
</evidence>
<reference evidence="3 4" key="1">
    <citation type="submission" date="2016-10" db="EMBL/GenBank/DDBJ databases">
        <authorList>
            <person name="de Groot N.N."/>
        </authorList>
    </citation>
    <scope>NUCLEOTIDE SEQUENCE [LARGE SCALE GENOMIC DNA]</scope>
    <source>
        <strain evidence="3 4">CGMCC 1.8891</strain>
    </source>
</reference>
<gene>
    <name evidence="3" type="ORF">SAMN04488138_10880</name>
</gene>
<dbReference type="SUPFAM" id="SSF51905">
    <property type="entry name" value="FAD/NAD(P)-binding domain"/>
    <property type="match status" value="1"/>
</dbReference>
<accession>A0A1I3TD45</accession>
<dbReference type="Gene3D" id="3.30.9.10">
    <property type="entry name" value="D-Amino Acid Oxidase, subunit A, domain 2"/>
    <property type="match status" value="1"/>
</dbReference>
<name>A0A1I3TD45_9RHOB</name>
<dbReference type="GO" id="GO:0016491">
    <property type="term" value="F:oxidoreductase activity"/>
    <property type="evidence" value="ECO:0007669"/>
    <property type="project" value="UniProtKB-KW"/>
</dbReference>
<dbReference type="OrthoDB" id="9806601at2"/>
<dbReference type="STRING" id="576117.SAMN04488138_10880"/>
<dbReference type="RefSeq" id="WP_066600084.1">
    <property type="nucleotide sequence ID" value="NZ_FORY01000008.1"/>
</dbReference>
<dbReference type="PANTHER" id="PTHR13847:SF281">
    <property type="entry name" value="FAD DEPENDENT OXIDOREDUCTASE DOMAIN-CONTAINING PROTEIN"/>
    <property type="match status" value="1"/>
</dbReference>
<sequence length="433" mass="47102">MDILTINDRPGEHAPSWYAATAEAPGPYPVATGAVKADVCVVGGGYAGLSTALHLARRGLDVVLLEASRIGSGASGRNGGQVSMGQRLEQGDLEEQLGPDQARVLWDMGAQAVDLVKTLLRESGDDCDWRDGVIHANHRARFSDESKAHVAHMHRVYGYDKIRYLDRDAVRYETGSEDYHSGTLDMGSGHLHPLRYAFAIARLAEGAGARLHEMSRVTRIETTGKPRIHTDKAVIEADHLVMALNGYHNNMTPDVARHVMPINNFIAVTEPLPADLAAKLTPNRHAVADSRFVINYFRMSPDNRMIFGGGESYGYKFPSDLRAKVRGPMSGVYPELKDITLDYAWGGTLGITMSRLPHFTRLGPAAMSVSGFSGQGVALATLAGQIAAETVEGQAARFDLFRSLPAPRFPGGPRLRTPLLAAAMTWYALRDKF</sequence>
<dbReference type="AlphaFoldDB" id="A0A1I3TD45"/>
<dbReference type="InterPro" id="IPR006076">
    <property type="entry name" value="FAD-dep_OxRdtase"/>
</dbReference>
<dbReference type="Proteomes" id="UP000183299">
    <property type="component" value="Unassembled WGS sequence"/>
</dbReference>
<organism evidence="3 4">
    <name type="scientific">Celeribacter halophilus</name>
    <dbReference type="NCBI Taxonomy" id="576117"/>
    <lineage>
        <taxon>Bacteria</taxon>
        <taxon>Pseudomonadati</taxon>
        <taxon>Pseudomonadota</taxon>
        <taxon>Alphaproteobacteria</taxon>
        <taxon>Rhodobacterales</taxon>
        <taxon>Roseobacteraceae</taxon>
        <taxon>Celeribacter</taxon>
    </lineage>
</organism>
<feature type="domain" description="FAD dependent oxidoreductase" evidence="2">
    <location>
        <begin position="38"/>
        <end position="389"/>
    </location>
</feature>
<dbReference type="EMBL" id="FORY01000008">
    <property type="protein sequence ID" value="SFJ69098.1"/>
    <property type="molecule type" value="Genomic_DNA"/>
</dbReference>
<protein>
    <submittedName>
        <fullName evidence="3">Gamma-glutamylputrescine oxidase</fullName>
    </submittedName>
</protein>
<keyword evidence="4" id="KW-1185">Reference proteome</keyword>
<proteinExistence type="predicted"/>
<dbReference type="PANTHER" id="PTHR13847">
    <property type="entry name" value="SARCOSINE DEHYDROGENASE-RELATED"/>
    <property type="match status" value="1"/>
</dbReference>